<proteinExistence type="predicted"/>
<comment type="caution">
    <text evidence="2">The sequence shown here is derived from an EMBL/GenBank/DDBJ whole genome shotgun (WGS) entry which is preliminary data.</text>
</comment>
<reference evidence="2 3" key="1">
    <citation type="submission" date="2023-11" db="EMBL/GenBank/DDBJ databases">
        <title>Halocaridina rubra genome assembly.</title>
        <authorList>
            <person name="Smith C."/>
        </authorList>
    </citation>
    <scope>NUCLEOTIDE SEQUENCE [LARGE SCALE GENOMIC DNA]</scope>
    <source>
        <strain evidence="2">EP-1</strain>
        <tissue evidence="2">Whole</tissue>
    </source>
</reference>
<sequence length="376" mass="41705">MNLITRRIHHLISPLSVKHICQVNTRIYGLKHMKQNCRHYCFGMEEYTKLKSKEFHVYPGFGKFRSNGNVDCIIKPTNPQEFPDADRAFVFIYGKDSTQCKNVTIELTGELKDVLSLTAFPESTQMYCEIQIPIKYNLDIQLLDAASVQIFGMEADEVNITTDKGDIKTAGLKSHNIHIKTQTGNISAKRTLQGNIFITAKKTSLTAKRLQGMAMTIDAEELDTSVESSYITQGEIKANSGNIRLKNLHGCTDLVLRKGLISISGLHGQIAGFLGRGNMDVQVTEVTGNSTLHVKEGVMEIAVLDRPRHDLEVEAPSVEISSEVESMGCISKGTPQRFTLTENEDPGANKLIATVIKGSAKLKCQDWFATLGIRSR</sequence>
<protein>
    <recommendedName>
        <fullName evidence="1">DUF4097 domain-containing protein</fullName>
    </recommendedName>
</protein>
<gene>
    <name evidence="2" type="ORF">SK128_015992</name>
</gene>
<dbReference type="PANTHER" id="PTHR34094">
    <property type="match status" value="1"/>
</dbReference>
<dbReference type="EMBL" id="JAXCGZ010015107">
    <property type="protein sequence ID" value="KAK7071278.1"/>
    <property type="molecule type" value="Genomic_DNA"/>
</dbReference>
<keyword evidence="3" id="KW-1185">Reference proteome</keyword>
<evidence type="ECO:0000313" key="2">
    <source>
        <dbReference type="EMBL" id="KAK7071278.1"/>
    </source>
</evidence>
<dbReference type="Proteomes" id="UP001381693">
    <property type="component" value="Unassembled WGS sequence"/>
</dbReference>
<accession>A0AAN8WYV5</accession>
<evidence type="ECO:0000313" key="3">
    <source>
        <dbReference type="Proteomes" id="UP001381693"/>
    </source>
</evidence>
<dbReference type="AlphaFoldDB" id="A0AAN8WYV5"/>
<organism evidence="2 3">
    <name type="scientific">Halocaridina rubra</name>
    <name type="common">Hawaiian red shrimp</name>
    <dbReference type="NCBI Taxonomy" id="373956"/>
    <lineage>
        <taxon>Eukaryota</taxon>
        <taxon>Metazoa</taxon>
        <taxon>Ecdysozoa</taxon>
        <taxon>Arthropoda</taxon>
        <taxon>Crustacea</taxon>
        <taxon>Multicrustacea</taxon>
        <taxon>Malacostraca</taxon>
        <taxon>Eumalacostraca</taxon>
        <taxon>Eucarida</taxon>
        <taxon>Decapoda</taxon>
        <taxon>Pleocyemata</taxon>
        <taxon>Caridea</taxon>
        <taxon>Atyoidea</taxon>
        <taxon>Atyidae</taxon>
        <taxon>Halocaridina</taxon>
    </lineage>
</organism>
<dbReference type="Pfam" id="PF13349">
    <property type="entry name" value="DUF4097"/>
    <property type="match status" value="1"/>
</dbReference>
<dbReference type="PANTHER" id="PTHR34094:SF1">
    <property type="entry name" value="PROTEIN FAM185A"/>
    <property type="match status" value="1"/>
</dbReference>
<name>A0AAN8WYV5_HALRR</name>
<dbReference type="InterPro" id="IPR025164">
    <property type="entry name" value="Toastrack_DUF4097"/>
</dbReference>
<evidence type="ECO:0000259" key="1">
    <source>
        <dbReference type="Pfam" id="PF13349"/>
    </source>
</evidence>
<feature type="domain" description="DUF4097" evidence="1">
    <location>
        <begin position="128"/>
        <end position="322"/>
    </location>
</feature>